<comment type="caution">
    <text evidence="4">The sequence shown here is derived from an EMBL/GenBank/DDBJ whole genome shotgun (WGS) entry which is preliminary data.</text>
</comment>
<dbReference type="Pfam" id="PF01464">
    <property type="entry name" value="SLT"/>
    <property type="match status" value="1"/>
</dbReference>
<protein>
    <submittedName>
        <fullName evidence="4">LysM repeat-containing protein</fullName>
    </submittedName>
</protein>
<dbReference type="InterPro" id="IPR008258">
    <property type="entry name" value="Transglycosylase_SLT_dom_1"/>
</dbReference>
<dbReference type="InterPro" id="IPR036779">
    <property type="entry name" value="LysM_dom_sf"/>
</dbReference>
<dbReference type="PROSITE" id="PS51782">
    <property type="entry name" value="LYSM"/>
    <property type="match status" value="2"/>
</dbReference>
<dbReference type="Gene3D" id="1.10.530.10">
    <property type="match status" value="1"/>
</dbReference>
<sequence>MAKLKHMVLALTGLILAPSLSFAQSYTSNGIGLSIMNLNAATLKGKTYSNHDIWGRMRQDFRMTEVNPEIIRRQEQYYSSHSDYFNRTVVRSQPYLYHIVNEAEKRQMPAEVALLPFIESAFVSKAQSRVGASGLWQFMPSSGRQYGLEQTNLYDGRHDVYAATDAALTYLQYLYSLFGDWSLALAAYNWGEGNVGKAIKRAQLAGIDPTYENLRMPNETRNYVPKLLAVRNIIENPQAFGVNLVSVPNRPYFEAISIDQPIDIDAAARLANISTSEFLTLNPSFKSPVFIPKENRKMLLPITAVNTFERNYRNADKNTLLSWNIFKAYSTTSVADLAAQTGMSSAEIKRLNNLSSNTVPAGRSLLISKNSLNTQLMDSFRNSDTDPLLNIAMAKPVLPPGTFVTHPAATTVAQADKATDTGNASVPAFTETVTTTTSTVLNTDQSSPVNTTVQTQTITVAENAATPAELPAPVATNKDALMQVAQDAQLQAAAAASVQKALAQAEREEAQTAARLAENRNERTLRNIINVADKRSNIAHKVNKGDTLYSIAQRYNINVADLVTANNLRGHNLQVGQVLKISPNQDNKRMLAAVRKGKDSKSSVVPVSYTVKKGDTLSSIAQRLNIPVSKLQKVHGKQVLRPGQKIKLTNL</sequence>
<feature type="domain" description="LysM" evidence="3">
    <location>
        <begin position="607"/>
        <end position="651"/>
    </location>
</feature>
<keyword evidence="2" id="KW-0732">Signal</keyword>
<dbReference type="CDD" id="cd16894">
    <property type="entry name" value="MltD-like"/>
    <property type="match status" value="1"/>
</dbReference>
<dbReference type="InterPro" id="IPR023346">
    <property type="entry name" value="Lysozyme-like_dom_sf"/>
</dbReference>
<feature type="coiled-coil region" evidence="1">
    <location>
        <begin position="495"/>
        <end position="527"/>
    </location>
</feature>
<evidence type="ECO:0000313" key="5">
    <source>
        <dbReference type="Proteomes" id="UP000027644"/>
    </source>
</evidence>
<feature type="signal peptide" evidence="2">
    <location>
        <begin position="1"/>
        <end position="23"/>
    </location>
</feature>
<dbReference type="SUPFAM" id="SSF54106">
    <property type="entry name" value="LysM domain"/>
    <property type="match status" value="2"/>
</dbReference>
<keyword evidence="1" id="KW-0175">Coiled coil</keyword>
<accession>A0A074V630</accession>
<dbReference type="Gene3D" id="3.10.350.10">
    <property type="entry name" value="LysM domain"/>
    <property type="match status" value="2"/>
</dbReference>
<evidence type="ECO:0000259" key="3">
    <source>
        <dbReference type="PROSITE" id="PS51782"/>
    </source>
</evidence>
<dbReference type="PANTHER" id="PTHR33734:SF22">
    <property type="entry name" value="MEMBRANE-BOUND LYTIC MUREIN TRANSGLYCOSYLASE D"/>
    <property type="match status" value="1"/>
</dbReference>
<dbReference type="EMBL" id="AVQL01000447">
    <property type="protein sequence ID" value="KEQ00656.1"/>
    <property type="molecule type" value="Genomic_DNA"/>
</dbReference>
<dbReference type="InterPro" id="IPR018392">
    <property type="entry name" value="LysM"/>
</dbReference>
<feature type="domain" description="LysM" evidence="3">
    <location>
        <begin position="538"/>
        <end position="581"/>
    </location>
</feature>
<dbReference type="Proteomes" id="UP000027644">
    <property type="component" value="Unassembled WGS sequence"/>
</dbReference>
<name>A0A074V630_9NEIS</name>
<dbReference type="Pfam" id="PF01476">
    <property type="entry name" value="LysM"/>
    <property type="match status" value="3"/>
</dbReference>
<proteinExistence type="predicted"/>
<dbReference type="PANTHER" id="PTHR33734">
    <property type="entry name" value="LYSM DOMAIN-CONTAINING GPI-ANCHORED PROTEIN 2"/>
    <property type="match status" value="1"/>
</dbReference>
<reference evidence="4 5" key="1">
    <citation type="journal article" date="2014" name="PLoS Genet.">
        <title>Hidden diversity in honey bee gut symbionts detected by single-cell genomics.</title>
        <authorList>
            <person name="Engel P."/>
            <person name="Stepanauskas R."/>
            <person name="Moran N."/>
        </authorList>
    </citation>
    <scope>NUCLEOTIDE SEQUENCE [LARGE SCALE GENOMIC DNA]</scope>
    <source>
        <strain evidence="4 5">SCGC AB-598-J21</strain>
    </source>
</reference>
<evidence type="ECO:0000256" key="1">
    <source>
        <dbReference type="SAM" id="Coils"/>
    </source>
</evidence>
<gene>
    <name evidence="4" type="ORF">SASC598J21_015600</name>
</gene>
<dbReference type="AlphaFoldDB" id="A0A074V630"/>
<evidence type="ECO:0000256" key="2">
    <source>
        <dbReference type="SAM" id="SignalP"/>
    </source>
</evidence>
<organism evidence="4 5">
    <name type="scientific">Snodgrassella alvi SCGC AB-598-J21</name>
    <dbReference type="NCBI Taxonomy" id="1385367"/>
    <lineage>
        <taxon>Bacteria</taxon>
        <taxon>Pseudomonadati</taxon>
        <taxon>Pseudomonadota</taxon>
        <taxon>Betaproteobacteria</taxon>
        <taxon>Neisseriales</taxon>
        <taxon>Neisseriaceae</taxon>
        <taxon>Snodgrassella</taxon>
    </lineage>
</organism>
<dbReference type="SMART" id="SM00257">
    <property type="entry name" value="LysM"/>
    <property type="match status" value="3"/>
</dbReference>
<dbReference type="CDD" id="cd00118">
    <property type="entry name" value="LysM"/>
    <property type="match status" value="2"/>
</dbReference>
<dbReference type="SUPFAM" id="SSF53955">
    <property type="entry name" value="Lysozyme-like"/>
    <property type="match status" value="1"/>
</dbReference>
<feature type="chain" id="PRO_5001700481" evidence="2">
    <location>
        <begin position="24"/>
        <end position="651"/>
    </location>
</feature>
<evidence type="ECO:0000313" key="4">
    <source>
        <dbReference type="EMBL" id="KEQ00656.1"/>
    </source>
</evidence>
<dbReference type="GO" id="GO:0008932">
    <property type="term" value="F:lytic endotransglycosylase activity"/>
    <property type="evidence" value="ECO:0007669"/>
    <property type="project" value="TreeGrafter"/>
</dbReference>